<comment type="subcellular location">
    <subcellularLocation>
        <location evidence="1">Chromosome</location>
    </subcellularLocation>
</comment>
<dbReference type="Proteomes" id="UP001159405">
    <property type="component" value="Unassembled WGS sequence"/>
</dbReference>
<evidence type="ECO:0000313" key="13">
    <source>
        <dbReference type="Proteomes" id="UP001159405"/>
    </source>
</evidence>
<organism evidence="12 13">
    <name type="scientific">Porites lobata</name>
    <dbReference type="NCBI Taxonomy" id="104759"/>
    <lineage>
        <taxon>Eukaryota</taxon>
        <taxon>Metazoa</taxon>
        <taxon>Cnidaria</taxon>
        <taxon>Anthozoa</taxon>
        <taxon>Hexacorallia</taxon>
        <taxon>Scleractinia</taxon>
        <taxon>Fungiina</taxon>
        <taxon>Poritidae</taxon>
        <taxon>Porites</taxon>
    </lineage>
</organism>
<evidence type="ECO:0000256" key="9">
    <source>
        <dbReference type="ARBA" id="ARBA00023204"/>
    </source>
</evidence>
<dbReference type="PANTHER" id="PTHR28670">
    <property type="entry name" value="UV-STIMULATED SCAFFOLD PROTEIN A"/>
    <property type="match status" value="1"/>
</dbReference>
<feature type="region of interest" description="Disordered" evidence="10">
    <location>
        <begin position="639"/>
        <end position="666"/>
    </location>
</feature>
<protein>
    <recommendedName>
        <fullName evidence="11">UV-stimulated scaffold protein A C-terminal domain-containing protein</fullName>
    </recommendedName>
</protein>
<dbReference type="EMBL" id="CALNXK010000008">
    <property type="protein sequence ID" value="CAH3040308.1"/>
    <property type="molecule type" value="Genomic_DNA"/>
</dbReference>
<keyword evidence="5" id="KW-0227">DNA damage</keyword>
<feature type="compositionally biased region" description="Basic and acidic residues" evidence="10">
    <location>
        <begin position="242"/>
        <end position="256"/>
    </location>
</feature>
<keyword evidence="9" id="KW-0234">DNA repair</keyword>
<feature type="region of interest" description="Disordered" evidence="10">
    <location>
        <begin position="242"/>
        <end position="268"/>
    </location>
</feature>
<evidence type="ECO:0000259" key="11">
    <source>
        <dbReference type="Pfam" id="PF09740"/>
    </source>
</evidence>
<dbReference type="InterPro" id="IPR049408">
    <property type="entry name" value="UVSSA_N_a-solenoid_rpt"/>
</dbReference>
<evidence type="ECO:0000256" key="8">
    <source>
        <dbReference type="ARBA" id="ARBA00023054"/>
    </source>
</evidence>
<evidence type="ECO:0000313" key="12">
    <source>
        <dbReference type="EMBL" id="CAH3040308.1"/>
    </source>
</evidence>
<evidence type="ECO:0000256" key="5">
    <source>
        <dbReference type="ARBA" id="ARBA00022763"/>
    </source>
</evidence>
<keyword evidence="8" id="KW-0175">Coiled coil</keyword>
<name>A0ABN8N0C1_9CNID</name>
<evidence type="ECO:0000256" key="3">
    <source>
        <dbReference type="ARBA" id="ARBA00022454"/>
    </source>
</evidence>
<dbReference type="Pfam" id="PF20867">
    <property type="entry name" value="UVSSA_N"/>
    <property type="match status" value="1"/>
</dbReference>
<accession>A0ABN8N0C1</accession>
<evidence type="ECO:0000256" key="4">
    <source>
        <dbReference type="ARBA" id="ARBA00022723"/>
    </source>
</evidence>
<keyword evidence="3" id="KW-0158">Chromosome</keyword>
<dbReference type="Pfam" id="PF09740">
    <property type="entry name" value="DUF2043"/>
    <property type="match status" value="1"/>
</dbReference>
<keyword evidence="13" id="KW-1185">Reference proteome</keyword>
<feature type="domain" description="UV-stimulated scaffold protein A C-terminal" evidence="11">
    <location>
        <begin position="495"/>
        <end position="599"/>
    </location>
</feature>
<comment type="similarity">
    <text evidence="2">Belongs to the UVSSA family.</text>
</comment>
<keyword evidence="7" id="KW-0862">Zinc</keyword>
<dbReference type="InterPro" id="IPR049431">
    <property type="entry name" value="UVSSA_C"/>
</dbReference>
<sequence length="718" mass="81281">MESTADLGLLEQLGEIISNLTTSGDPSLDAEKLKKLKAICKKADVYLKHVYHLVLTQLKKNHAEVRLSSLQIISELFLRSHMFRELLLTDFQLFLELTVETDHKQPLPPPKSAAKILKEKALQAVESWYHKFGPHYKKLDLGYSYLKRVKKVEFNVVTARTEVERRQSEEIARRRNVLINGQIIQVEQEMSEMIGEMELCATEIENCFKLLLPHPDDYDLQCGDETGHDTCELEKVGFKSDDATESSAADKVHSSDNKNLQPDGSTSPMLVDQVETELGRSEVNEQLLSNHGLGTRSYLLSIKVDTSGPKVKETIDNSILLKTVQEMHKEMTHKHLPMINKWLSVLSKGEGTQQKIEHLIDLKRTLEAASDKFHELKITPMTDTRRERKDDDEDDTDDFVEVAEKEGLELIIPPDKRAEYGLEPLSPTEKNSKEIDKQTDFLKQFGADPRDIGDPTSRATALYNVKDHLPVPSSSSATMGTTTEVADKRKKSLFEKAPVVPFDMDLYFWDDPAANTHRMVKMYLDNNWASKEHEGEYIIGSEREARPTRMITFSGSFQPVKWSCRAPLPSGKLCPRRDRVKCPFHGKIIPRDETGAPVNNFDITSSSERRSACTDTKLNTDSTATASWKEIGEEIEAATGLDLGSQNKQKRKSQPSGKNESKRCGLTDVKKANNTAKTRLEKIVLNKKAMKRVANEMDAIATKRCFDKFANQFNYSLH</sequence>
<proteinExistence type="inferred from homology"/>
<evidence type="ECO:0000256" key="6">
    <source>
        <dbReference type="ARBA" id="ARBA00022771"/>
    </source>
</evidence>
<evidence type="ECO:0000256" key="2">
    <source>
        <dbReference type="ARBA" id="ARBA00009240"/>
    </source>
</evidence>
<evidence type="ECO:0000256" key="10">
    <source>
        <dbReference type="SAM" id="MobiDB-lite"/>
    </source>
</evidence>
<dbReference type="InterPro" id="IPR018610">
    <property type="entry name" value="UVSSA"/>
</dbReference>
<evidence type="ECO:0000256" key="7">
    <source>
        <dbReference type="ARBA" id="ARBA00022833"/>
    </source>
</evidence>
<reference evidence="12 13" key="1">
    <citation type="submission" date="2022-05" db="EMBL/GenBank/DDBJ databases">
        <authorList>
            <consortium name="Genoscope - CEA"/>
            <person name="William W."/>
        </authorList>
    </citation>
    <scope>NUCLEOTIDE SEQUENCE [LARGE SCALE GENOMIC DNA]</scope>
</reference>
<keyword evidence="6" id="KW-0863">Zinc-finger</keyword>
<evidence type="ECO:0000256" key="1">
    <source>
        <dbReference type="ARBA" id="ARBA00004286"/>
    </source>
</evidence>
<comment type="caution">
    <text evidence="12">The sequence shown here is derived from an EMBL/GenBank/DDBJ whole genome shotgun (WGS) entry which is preliminary data.</text>
</comment>
<feature type="compositionally biased region" description="Polar residues" evidence="10">
    <location>
        <begin position="257"/>
        <end position="268"/>
    </location>
</feature>
<feature type="region of interest" description="Disordered" evidence="10">
    <location>
        <begin position="587"/>
        <end position="617"/>
    </location>
</feature>
<gene>
    <name evidence="12" type="ORF">PLOB_00045805</name>
</gene>
<dbReference type="PANTHER" id="PTHR28670:SF1">
    <property type="entry name" value="UV-STIMULATED SCAFFOLD PROTEIN A"/>
    <property type="match status" value="1"/>
</dbReference>
<keyword evidence="4" id="KW-0479">Metal-binding</keyword>